<evidence type="ECO:0008006" key="4">
    <source>
        <dbReference type="Google" id="ProtNLM"/>
    </source>
</evidence>
<dbReference type="STRING" id="745531.A0A0C3NY47"/>
<feature type="transmembrane region" description="Helical" evidence="1">
    <location>
        <begin position="7"/>
        <end position="27"/>
    </location>
</feature>
<protein>
    <recommendedName>
        <fullName evidence="4">Tetraspanin</fullName>
    </recommendedName>
</protein>
<evidence type="ECO:0000313" key="2">
    <source>
        <dbReference type="EMBL" id="KIP10324.1"/>
    </source>
</evidence>
<organism evidence="2 3">
    <name type="scientific">Phlebiopsis gigantea (strain 11061_1 CR5-6)</name>
    <name type="common">White-rot fungus</name>
    <name type="synonym">Peniophora gigantea</name>
    <dbReference type="NCBI Taxonomy" id="745531"/>
    <lineage>
        <taxon>Eukaryota</taxon>
        <taxon>Fungi</taxon>
        <taxon>Dikarya</taxon>
        <taxon>Basidiomycota</taxon>
        <taxon>Agaricomycotina</taxon>
        <taxon>Agaricomycetes</taxon>
        <taxon>Polyporales</taxon>
        <taxon>Phanerochaetaceae</taxon>
        <taxon>Phlebiopsis</taxon>
    </lineage>
</organism>
<gene>
    <name evidence="2" type="ORF">PHLGIDRAFT_250778</name>
</gene>
<keyword evidence="1" id="KW-0812">Transmembrane</keyword>
<evidence type="ECO:0000256" key="1">
    <source>
        <dbReference type="SAM" id="Phobius"/>
    </source>
</evidence>
<dbReference type="AlphaFoldDB" id="A0A0C3NY47"/>
<name>A0A0C3NY47_PHLG1</name>
<feature type="transmembrane region" description="Helical" evidence="1">
    <location>
        <begin position="47"/>
        <end position="68"/>
    </location>
</feature>
<keyword evidence="1" id="KW-1133">Transmembrane helix</keyword>
<proteinExistence type="predicted"/>
<dbReference type="EMBL" id="KN840456">
    <property type="protein sequence ID" value="KIP10324.1"/>
    <property type="molecule type" value="Genomic_DNA"/>
</dbReference>
<keyword evidence="3" id="KW-1185">Reference proteome</keyword>
<dbReference type="Proteomes" id="UP000053257">
    <property type="component" value="Unassembled WGS sequence"/>
</dbReference>
<keyword evidence="1" id="KW-0472">Membrane</keyword>
<feature type="transmembrane region" description="Helical" evidence="1">
    <location>
        <begin position="186"/>
        <end position="204"/>
    </location>
</feature>
<reference evidence="2 3" key="1">
    <citation type="journal article" date="2014" name="PLoS Genet.">
        <title>Analysis of the Phlebiopsis gigantea genome, transcriptome and secretome provides insight into its pioneer colonization strategies of wood.</title>
        <authorList>
            <person name="Hori C."/>
            <person name="Ishida T."/>
            <person name="Igarashi K."/>
            <person name="Samejima M."/>
            <person name="Suzuki H."/>
            <person name="Master E."/>
            <person name="Ferreira P."/>
            <person name="Ruiz-Duenas F.J."/>
            <person name="Held B."/>
            <person name="Canessa P."/>
            <person name="Larrondo L.F."/>
            <person name="Schmoll M."/>
            <person name="Druzhinina I.S."/>
            <person name="Kubicek C.P."/>
            <person name="Gaskell J.A."/>
            <person name="Kersten P."/>
            <person name="St John F."/>
            <person name="Glasner J."/>
            <person name="Sabat G."/>
            <person name="Splinter BonDurant S."/>
            <person name="Syed K."/>
            <person name="Yadav J."/>
            <person name="Mgbeahuruike A.C."/>
            <person name="Kovalchuk A."/>
            <person name="Asiegbu F.O."/>
            <person name="Lackner G."/>
            <person name="Hoffmeister D."/>
            <person name="Rencoret J."/>
            <person name="Gutierrez A."/>
            <person name="Sun H."/>
            <person name="Lindquist E."/>
            <person name="Barry K."/>
            <person name="Riley R."/>
            <person name="Grigoriev I.V."/>
            <person name="Henrissat B."/>
            <person name="Kues U."/>
            <person name="Berka R.M."/>
            <person name="Martinez A.T."/>
            <person name="Covert S.F."/>
            <person name="Blanchette R.A."/>
            <person name="Cullen D."/>
        </authorList>
    </citation>
    <scope>NUCLEOTIDE SEQUENCE [LARGE SCALE GENOMIC DNA]</scope>
    <source>
        <strain evidence="2 3">11061_1 CR5-6</strain>
    </source>
</reference>
<evidence type="ECO:0000313" key="3">
    <source>
        <dbReference type="Proteomes" id="UP000053257"/>
    </source>
</evidence>
<dbReference type="HOGENOM" id="CLU_066479_1_0_1"/>
<sequence>MVSKRIMAFYGFVDLWLLAAGLLSLIMSLLWRAPNLMLNFTLSNSDLTAGTVLGIMLLITFVISIFAVAQRNHVTAGLVFLNWALIGDAVAILVIGTIMWFYSLRQRNNYFEVFKAQSPVVRQEIQDKFKCCGYFFSNETSTVIGNGGFCASQAFLTQLDPQGNGTGTCVTPITAFTDFTLNNTTIYGFMAIVISLFLASLMIIHQRNEAERFRKIDAKRGGKGFV</sequence>
<accession>A0A0C3NY47</accession>
<dbReference type="OrthoDB" id="2279611at2759"/>
<feature type="transmembrane region" description="Helical" evidence="1">
    <location>
        <begin position="80"/>
        <end position="102"/>
    </location>
</feature>